<feature type="transmembrane region" description="Helical" evidence="2">
    <location>
        <begin position="222"/>
        <end position="240"/>
    </location>
</feature>
<reference evidence="3 4" key="1">
    <citation type="submission" date="2014-04" db="EMBL/GenBank/DDBJ databases">
        <authorList>
            <consortium name="DOE Joint Genome Institute"/>
            <person name="Kuo A."/>
            <person name="Kohler A."/>
            <person name="Costa M.D."/>
            <person name="Nagy L.G."/>
            <person name="Floudas D."/>
            <person name="Copeland A."/>
            <person name="Barry K.W."/>
            <person name="Cichocki N."/>
            <person name="Veneault-Fourrey C."/>
            <person name="LaButti K."/>
            <person name="Lindquist E.A."/>
            <person name="Lipzen A."/>
            <person name="Lundell T."/>
            <person name="Morin E."/>
            <person name="Murat C."/>
            <person name="Sun H."/>
            <person name="Tunlid A."/>
            <person name="Henrissat B."/>
            <person name="Grigoriev I.V."/>
            <person name="Hibbett D.S."/>
            <person name="Martin F."/>
            <person name="Nordberg H.P."/>
            <person name="Cantor M.N."/>
            <person name="Hua S.X."/>
        </authorList>
    </citation>
    <scope>NUCLEOTIDE SEQUENCE [LARGE SCALE GENOMIC DNA]</scope>
    <source>
        <strain evidence="3 4">441</strain>
    </source>
</reference>
<reference evidence="4" key="2">
    <citation type="submission" date="2015-01" db="EMBL/GenBank/DDBJ databases">
        <title>Evolutionary Origins and Diversification of the Mycorrhizal Mutualists.</title>
        <authorList>
            <consortium name="DOE Joint Genome Institute"/>
            <consortium name="Mycorrhizal Genomics Consortium"/>
            <person name="Kohler A."/>
            <person name="Kuo A."/>
            <person name="Nagy L.G."/>
            <person name="Floudas D."/>
            <person name="Copeland A."/>
            <person name="Barry K.W."/>
            <person name="Cichocki N."/>
            <person name="Veneault-Fourrey C."/>
            <person name="LaButti K."/>
            <person name="Lindquist E.A."/>
            <person name="Lipzen A."/>
            <person name="Lundell T."/>
            <person name="Morin E."/>
            <person name="Murat C."/>
            <person name="Riley R."/>
            <person name="Ohm R."/>
            <person name="Sun H."/>
            <person name="Tunlid A."/>
            <person name="Henrissat B."/>
            <person name="Grigoriev I.V."/>
            <person name="Hibbett D.S."/>
            <person name="Martin F."/>
        </authorList>
    </citation>
    <scope>NUCLEOTIDE SEQUENCE [LARGE SCALE GENOMIC DNA]</scope>
    <source>
        <strain evidence="4">441</strain>
    </source>
</reference>
<dbReference type="Proteomes" id="UP000054018">
    <property type="component" value="Unassembled WGS sequence"/>
</dbReference>
<feature type="transmembrane region" description="Helical" evidence="2">
    <location>
        <begin position="190"/>
        <end position="210"/>
    </location>
</feature>
<dbReference type="AlphaFoldDB" id="A0A0C9YXQ7"/>
<evidence type="ECO:0000256" key="1">
    <source>
        <dbReference type="SAM" id="MobiDB-lite"/>
    </source>
</evidence>
<feature type="region of interest" description="Disordered" evidence="1">
    <location>
        <begin position="51"/>
        <end position="123"/>
    </location>
</feature>
<evidence type="ECO:0000313" key="4">
    <source>
        <dbReference type="Proteomes" id="UP000054018"/>
    </source>
</evidence>
<organism evidence="3 4">
    <name type="scientific">Pisolithus microcarpus 441</name>
    <dbReference type="NCBI Taxonomy" id="765257"/>
    <lineage>
        <taxon>Eukaryota</taxon>
        <taxon>Fungi</taxon>
        <taxon>Dikarya</taxon>
        <taxon>Basidiomycota</taxon>
        <taxon>Agaricomycotina</taxon>
        <taxon>Agaricomycetes</taxon>
        <taxon>Agaricomycetidae</taxon>
        <taxon>Boletales</taxon>
        <taxon>Sclerodermatineae</taxon>
        <taxon>Pisolithaceae</taxon>
        <taxon>Pisolithus</taxon>
    </lineage>
</organism>
<gene>
    <name evidence="3" type="ORF">PISMIDRAFT_540746</name>
</gene>
<keyword evidence="2" id="KW-1133">Transmembrane helix</keyword>
<dbReference type="OrthoDB" id="2674865at2759"/>
<keyword evidence="4" id="KW-1185">Reference proteome</keyword>
<feature type="transmembrane region" description="Helical" evidence="2">
    <location>
        <begin position="276"/>
        <end position="303"/>
    </location>
</feature>
<protein>
    <submittedName>
        <fullName evidence="3">Uncharacterized protein</fullName>
    </submittedName>
</protein>
<evidence type="ECO:0000313" key="3">
    <source>
        <dbReference type="EMBL" id="KIK21501.1"/>
    </source>
</evidence>
<keyword evidence="2" id="KW-0472">Membrane</keyword>
<proteinExistence type="predicted"/>
<dbReference type="EMBL" id="KN833751">
    <property type="protein sequence ID" value="KIK21501.1"/>
    <property type="molecule type" value="Genomic_DNA"/>
</dbReference>
<accession>A0A0C9YXQ7</accession>
<dbReference type="HOGENOM" id="CLU_068100_0_0_1"/>
<feature type="transmembrane region" description="Helical" evidence="2">
    <location>
        <begin position="310"/>
        <end position="330"/>
    </location>
</feature>
<keyword evidence="2" id="KW-0812">Transmembrane</keyword>
<feature type="transmembrane region" description="Helical" evidence="2">
    <location>
        <begin position="252"/>
        <end position="270"/>
    </location>
</feature>
<name>A0A0C9YXQ7_9AGAM</name>
<sequence>MSVSETLLRMLARFPKLLIAIVKRCSSTTLRLLQYMFSFRNASVLQSRERKHLGNVENSSPSTPPSNDEEKGREVETGAGVSSAATILCSPDRGPGPSGTALSTDPVGGEGLRGRMPRTFSCDPPLRKPMPLLDRLAGLFSMLTTLDHPGFIGRSLKATQDKGKRNGHRETNVERWVVFSDTFQKDVENVNLLATVLLTANFSFLAIQSIDGQGLSYLPQKLSYTSLLSAMGSILMGLAVRTPRFFTAHSSSYFQIMTLVLGFPFELFLYRCVRNVLLDIAFVTSSCCSVFFFIAALVAHFVIHTAKFQYGAAIFIFSLVFACLGTYWLVTEPREEELCSWKVAASRDVEAAVVN</sequence>
<evidence type="ECO:0000256" key="2">
    <source>
        <dbReference type="SAM" id="Phobius"/>
    </source>
</evidence>